<feature type="transmembrane region" description="Helical" evidence="1">
    <location>
        <begin position="21"/>
        <end position="41"/>
    </location>
</feature>
<evidence type="ECO:0000313" key="2">
    <source>
        <dbReference type="EMBL" id="PAA55323.1"/>
    </source>
</evidence>
<proteinExistence type="predicted"/>
<accession>A0A267EL98</accession>
<organism evidence="3 4">
    <name type="scientific">Macrostomum lignano</name>
    <dbReference type="NCBI Taxonomy" id="282301"/>
    <lineage>
        <taxon>Eukaryota</taxon>
        <taxon>Metazoa</taxon>
        <taxon>Spiralia</taxon>
        <taxon>Lophotrochozoa</taxon>
        <taxon>Platyhelminthes</taxon>
        <taxon>Rhabditophora</taxon>
        <taxon>Macrostomorpha</taxon>
        <taxon>Macrostomida</taxon>
        <taxon>Macrostomidae</taxon>
        <taxon>Macrostomum</taxon>
    </lineage>
</organism>
<keyword evidence="1" id="KW-0472">Membrane</keyword>
<reference evidence="3 4" key="1">
    <citation type="submission" date="2017-06" db="EMBL/GenBank/DDBJ databases">
        <title>A platform for efficient transgenesis in Macrostomum lignano, a flatworm model organism for stem cell research.</title>
        <authorList>
            <person name="Berezikov E."/>
        </authorList>
    </citation>
    <scope>NUCLEOTIDE SEQUENCE [LARGE SCALE GENOMIC DNA]</scope>
    <source>
        <strain evidence="3">DV1</strain>
        <tissue evidence="3">Whole organism</tissue>
    </source>
</reference>
<keyword evidence="4" id="KW-1185">Reference proteome</keyword>
<keyword evidence="1" id="KW-0812">Transmembrane</keyword>
<sequence length="109" mass="11894">QPSTAVPKSLIERINQAVSQLSTMQSLFAVAFLAVIFVAVLPSGVDCITLNDARADPDRYILYDTTQFHIGMHCGISLVICYAILCAIWLTIMGVIYATGGKKMRRQAS</sequence>
<evidence type="ECO:0000313" key="3">
    <source>
        <dbReference type="EMBL" id="PAA62315.1"/>
    </source>
</evidence>
<evidence type="ECO:0000256" key="1">
    <source>
        <dbReference type="SAM" id="Phobius"/>
    </source>
</evidence>
<keyword evidence="1" id="KW-1133">Transmembrane helix</keyword>
<dbReference type="EMBL" id="NIVC01001952">
    <property type="protein sequence ID" value="PAA62315.1"/>
    <property type="molecule type" value="Genomic_DNA"/>
</dbReference>
<dbReference type="OrthoDB" id="6264453at2759"/>
<name>A0A267EL98_9PLAT</name>
<feature type="transmembrane region" description="Helical" evidence="1">
    <location>
        <begin position="70"/>
        <end position="97"/>
    </location>
</feature>
<gene>
    <name evidence="2" type="ORF">BOX15_Mlig000783g4</name>
    <name evidence="3" type="ORF">BOX15_Mlig014854g2</name>
</gene>
<dbReference type="Proteomes" id="UP000215902">
    <property type="component" value="Unassembled WGS sequence"/>
</dbReference>
<feature type="non-terminal residue" evidence="3">
    <location>
        <position position="1"/>
    </location>
</feature>
<dbReference type="AlphaFoldDB" id="A0A267EL98"/>
<protein>
    <submittedName>
        <fullName evidence="3">Uncharacterized protein</fullName>
    </submittedName>
</protein>
<evidence type="ECO:0000313" key="4">
    <source>
        <dbReference type="Proteomes" id="UP000215902"/>
    </source>
</evidence>
<comment type="caution">
    <text evidence="3">The sequence shown here is derived from an EMBL/GenBank/DDBJ whole genome shotgun (WGS) entry which is preliminary data.</text>
</comment>
<dbReference type="EMBL" id="NIVC01002771">
    <property type="protein sequence ID" value="PAA55323.1"/>
    <property type="molecule type" value="Genomic_DNA"/>
</dbReference>